<dbReference type="AlphaFoldDB" id="A0AAD6PPT7"/>
<reference evidence="1" key="1">
    <citation type="journal article" date="2023" name="Mol. Ecol. Resour.">
        <title>Chromosome-level genome assembly of a triploid poplar Populus alba 'Berolinensis'.</title>
        <authorList>
            <person name="Chen S."/>
            <person name="Yu Y."/>
            <person name="Wang X."/>
            <person name="Wang S."/>
            <person name="Zhang T."/>
            <person name="Zhou Y."/>
            <person name="He R."/>
            <person name="Meng N."/>
            <person name="Wang Y."/>
            <person name="Liu W."/>
            <person name="Liu Z."/>
            <person name="Liu J."/>
            <person name="Guo Q."/>
            <person name="Huang H."/>
            <person name="Sederoff R.R."/>
            <person name="Wang G."/>
            <person name="Qu G."/>
            <person name="Chen S."/>
        </authorList>
    </citation>
    <scope>NUCLEOTIDE SEQUENCE</scope>
    <source>
        <strain evidence="1">SC-2020</strain>
    </source>
</reference>
<evidence type="ECO:0000313" key="2">
    <source>
        <dbReference type="Proteomes" id="UP001164929"/>
    </source>
</evidence>
<protein>
    <submittedName>
        <fullName evidence="1">Uncharacterized protein</fullName>
    </submittedName>
</protein>
<organism evidence="1 2">
    <name type="scientific">Populus alba x Populus x berolinensis</name>
    <dbReference type="NCBI Taxonomy" id="444605"/>
    <lineage>
        <taxon>Eukaryota</taxon>
        <taxon>Viridiplantae</taxon>
        <taxon>Streptophyta</taxon>
        <taxon>Embryophyta</taxon>
        <taxon>Tracheophyta</taxon>
        <taxon>Spermatophyta</taxon>
        <taxon>Magnoliopsida</taxon>
        <taxon>eudicotyledons</taxon>
        <taxon>Gunneridae</taxon>
        <taxon>Pentapetalae</taxon>
        <taxon>rosids</taxon>
        <taxon>fabids</taxon>
        <taxon>Malpighiales</taxon>
        <taxon>Salicaceae</taxon>
        <taxon>Saliceae</taxon>
        <taxon>Populus</taxon>
    </lineage>
</organism>
<proteinExistence type="predicted"/>
<name>A0AAD6PPT7_9ROSI</name>
<dbReference type="Proteomes" id="UP001164929">
    <property type="component" value="Chromosome 19"/>
</dbReference>
<accession>A0AAD6PPT7</accession>
<keyword evidence="2" id="KW-1185">Reference proteome</keyword>
<comment type="caution">
    <text evidence="1">The sequence shown here is derived from an EMBL/GenBank/DDBJ whole genome shotgun (WGS) entry which is preliminary data.</text>
</comment>
<evidence type="ECO:0000313" key="1">
    <source>
        <dbReference type="EMBL" id="KAJ6952148.1"/>
    </source>
</evidence>
<dbReference type="EMBL" id="JAQIZT010000019">
    <property type="protein sequence ID" value="KAJ6952148.1"/>
    <property type="molecule type" value="Genomic_DNA"/>
</dbReference>
<gene>
    <name evidence="1" type="ORF">NC653_041337</name>
</gene>
<sequence length="60" mass="7017">MKSCIKALSPYNPQNLSSPKKLMVLLKSSSRKENLLLLHQESFPPPFRWCNPLQLLFQYL</sequence>